<proteinExistence type="predicted"/>
<feature type="domain" description="Cardiolipin synthase N-terminal" evidence="7">
    <location>
        <begin position="40"/>
        <end position="76"/>
    </location>
</feature>
<keyword evidence="4 6" id="KW-1133">Transmembrane helix</keyword>
<keyword evidence="5 6" id="KW-0472">Membrane</keyword>
<gene>
    <name evidence="8" type="ORF">CYJ73_24945</name>
</gene>
<sequence>MDVLMATAGLSECSADCRADNWPFYIGFALFVLFCVWITLSMFATVDVISRHIGPRRSATWVGVVWLVPIIGAAAWRLSRRRSQADYVNSNPN</sequence>
<accession>A0A2I1R111</accession>
<evidence type="ECO:0000256" key="5">
    <source>
        <dbReference type="ARBA" id="ARBA00023136"/>
    </source>
</evidence>
<comment type="caution">
    <text evidence="8">The sequence shown here is derived from an EMBL/GenBank/DDBJ whole genome shotgun (WGS) entry which is preliminary data.</text>
</comment>
<evidence type="ECO:0000256" key="2">
    <source>
        <dbReference type="ARBA" id="ARBA00022475"/>
    </source>
</evidence>
<dbReference type="Proteomes" id="UP000234662">
    <property type="component" value="Unassembled WGS sequence"/>
</dbReference>
<protein>
    <recommendedName>
        <fullName evidence="7">Cardiolipin synthase N-terminal domain-containing protein</fullName>
    </recommendedName>
</protein>
<dbReference type="GO" id="GO:0005886">
    <property type="term" value="C:plasma membrane"/>
    <property type="evidence" value="ECO:0007669"/>
    <property type="project" value="UniProtKB-SubCell"/>
</dbReference>
<dbReference type="InterPro" id="IPR027379">
    <property type="entry name" value="CLS_N"/>
</dbReference>
<evidence type="ECO:0000256" key="3">
    <source>
        <dbReference type="ARBA" id="ARBA00022692"/>
    </source>
</evidence>
<evidence type="ECO:0000313" key="9">
    <source>
        <dbReference type="Proteomes" id="UP000234662"/>
    </source>
</evidence>
<dbReference type="AlphaFoldDB" id="A0A2I1R111"/>
<dbReference type="EMBL" id="PKJC01000042">
    <property type="protein sequence ID" value="PKZ62824.1"/>
    <property type="molecule type" value="Genomic_DNA"/>
</dbReference>
<evidence type="ECO:0000256" key="1">
    <source>
        <dbReference type="ARBA" id="ARBA00004651"/>
    </source>
</evidence>
<evidence type="ECO:0000256" key="6">
    <source>
        <dbReference type="SAM" id="Phobius"/>
    </source>
</evidence>
<feature type="transmembrane region" description="Helical" evidence="6">
    <location>
        <begin position="25"/>
        <end position="46"/>
    </location>
</feature>
<keyword evidence="2" id="KW-1003">Cell membrane</keyword>
<evidence type="ECO:0000259" key="7">
    <source>
        <dbReference type="Pfam" id="PF13396"/>
    </source>
</evidence>
<evidence type="ECO:0000313" key="8">
    <source>
        <dbReference type="EMBL" id="PKZ62824.1"/>
    </source>
</evidence>
<comment type="subcellular location">
    <subcellularLocation>
        <location evidence="1">Cell membrane</location>
        <topology evidence="1">Multi-pass membrane protein</topology>
    </subcellularLocation>
</comment>
<dbReference type="Pfam" id="PF13396">
    <property type="entry name" value="PLDc_N"/>
    <property type="match status" value="1"/>
</dbReference>
<name>A0A2I1R111_9ACTN</name>
<keyword evidence="3 6" id="KW-0812">Transmembrane</keyword>
<reference evidence="8 9" key="1">
    <citation type="submission" date="2017-12" db="EMBL/GenBank/DDBJ databases">
        <title>Phylogenetic diversity of female urinary microbiome.</title>
        <authorList>
            <person name="Thomas-White K."/>
            <person name="Wolfe A.J."/>
        </authorList>
    </citation>
    <scope>NUCLEOTIDE SEQUENCE [LARGE SCALE GENOMIC DNA]</scope>
    <source>
        <strain evidence="8 9">UMB0777</strain>
    </source>
</reference>
<organism evidence="8 9">
    <name type="scientific">Gordonia terrae</name>
    <dbReference type="NCBI Taxonomy" id="2055"/>
    <lineage>
        <taxon>Bacteria</taxon>
        <taxon>Bacillati</taxon>
        <taxon>Actinomycetota</taxon>
        <taxon>Actinomycetes</taxon>
        <taxon>Mycobacteriales</taxon>
        <taxon>Gordoniaceae</taxon>
        <taxon>Gordonia</taxon>
    </lineage>
</organism>
<evidence type="ECO:0000256" key="4">
    <source>
        <dbReference type="ARBA" id="ARBA00022989"/>
    </source>
</evidence>
<feature type="transmembrane region" description="Helical" evidence="6">
    <location>
        <begin position="58"/>
        <end position="78"/>
    </location>
</feature>